<dbReference type="GO" id="GO:0008270">
    <property type="term" value="F:zinc ion binding"/>
    <property type="evidence" value="ECO:0007669"/>
    <property type="project" value="InterPro"/>
</dbReference>
<dbReference type="GO" id="GO:0000149">
    <property type="term" value="F:SNARE binding"/>
    <property type="evidence" value="ECO:0007669"/>
    <property type="project" value="TreeGrafter"/>
</dbReference>
<dbReference type="InterPro" id="IPR007123">
    <property type="entry name" value="Gelsolin-like_dom"/>
</dbReference>
<feature type="compositionally biased region" description="Pro residues" evidence="7">
    <location>
        <begin position="13"/>
        <end position="31"/>
    </location>
</feature>
<protein>
    <submittedName>
        <fullName evidence="13">Protein transport protein Sec24C</fullName>
    </submittedName>
</protein>
<feature type="domain" description="Sec23/Sec24 beta-sandwich" evidence="12">
    <location>
        <begin position="500"/>
        <end position="584"/>
    </location>
</feature>
<feature type="compositionally biased region" description="Polar residues" evidence="7">
    <location>
        <begin position="1"/>
        <end position="12"/>
    </location>
</feature>
<evidence type="ECO:0000259" key="10">
    <source>
        <dbReference type="Pfam" id="PF04811"/>
    </source>
</evidence>
<sequence length="848" mass="94618">MPSGPPSQNYPAQSPPGFPPQPGMQGPPQPSQYPSGYPSQQPQQGYPPQSPPGFQPQQDYTGGMHYPNNRPQAAPQKKLDPDNMPSRIQVMEDDRKNRSGEFRTEARGALPPLVTTQFTVQDGGNCSPRYVRSTMYSVPTTADIMKQVGVPFGLVISPLAKTIEGEMEPPEADFSQCGGPVRCARCKAYMAPFMQFVDGGRRFHCPMCKATTEVPETYFAHMDALGQRMDKYQRPELCLGSYELLVSEEYCRGSKFPNPPALIFILDVSYSNVKSGLVSLLCSRMMDILAEVTNDRLRVGFITFASSVHFYNIKSSLVKPELLEVTDVHDMFMPLLDGFLGSVEEAGPALQALMTQLPQLFQDTRQTETLLMPAIQAGLEALKANNTTGKLLVFNSSLPIYDAPGKLANREDRKMLGTDKEKTVLTPANQAYNNLGQECVNEGVSVDLFVFNNAYVDLATIGQVSRLTGGQIYKYTYFQADTDGERLIEDVRRNIGRPTAYDAVMRVRTSTGIRPTDFYGHMYMSNTTDMEFGSMDSDKAVALELKHDDKLVPEEGVIIQVAFLYTSAHGVRKVRVHNLSLNCTPTMADIYRYCELDSLMNFLAKQCAAKISEASPRALRDALINRTATILATYRKHCASPGSSLGQLILPECLKLLPLYANSLLRCDAISGGPEISLDDRSFALYCTSVMDIPTSVVYLYPHMISLHDLDPALDEMPVQERCSYEKLQPDGAYLIDNSIYMFLWVGSNLSPQWVESVFGVPSAAQIDTDRSNLPELPNALSRRVLDIVDYVKSNRPRSMRLTVVLQKDKLEVVLRQFLIEDRGYTEQQMSYVDFLCHIHKEIRNQLS</sequence>
<dbReference type="Gene3D" id="3.40.50.410">
    <property type="entry name" value="von Willebrand factor, type A domain"/>
    <property type="match status" value="1"/>
</dbReference>
<dbReference type="Pfam" id="PF00626">
    <property type="entry name" value="Gelsolin"/>
    <property type="match status" value="1"/>
</dbReference>
<feature type="domain" description="Sec23/Sec24 helical" evidence="11">
    <location>
        <begin position="597"/>
        <end position="697"/>
    </location>
</feature>
<feature type="domain" description="Zinc finger Sec23/Sec24-type" evidence="9">
    <location>
        <begin position="180"/>
        <end position="218"/>
    </location>
</feature>
<dbReference type="GO" id="GO:0030127">
    <property type="term" value="C:COPII vesicle coat"/>
    <property type="evidence" value="ECO:0007669"/>
    <property type="project" value="InterPro"/>
</dbReference>
<evidence type="ECO:0000256" key="4">
    <source>
        <dbReference type="ARBA" id="ARBA00022448"/>
    </source>
</evidence>
<evidence type="ECO:0000256" key="2">
    <source>
        <dbReference type="ARBA" id="ARBA00004397"/>
    </source>
</evidence>
<dbReference type="Gene3D" id="3.40.20.10">
    <property type="entry name" value="Severin"/>
    <property type="match status" value="1"/>
</dbReference>
<dbReference type="InterPro" id="IPR006900">
    <property type="entry name" value="Sec23/24_helical_dom"/>
</dbReference>
<keyword evidence="5" id="KW-0653">Protein transport</keyword>
<feature type="region of interest" description="Disordered" evidence="7">
    <location>
        <begin position="1"/>
        <end position="84"/>
    </location>
</feature>
<evidence type="ECO:0000256" key="1">
    <source>
        <dbReference type="ARBA" id="ARBA00004299"/>
    </source>
</evidence>
<evidence type="ECO:0000256" key="5">
    <source>
        <dbReference type="ARBA" id="ARBA00022927"/>
    </source>
</evidence>
<feature type="compositionally biased region" description="Low complexity" evidence="7">
    <location>
        <begin position="32"/>
        <end position="47"/>
    </location>
</feature>
<dbReference type="SUPFAM" id="SSF81995">
    <property type="entry name" value="beta-sandwich domain of Sec23/24"/>
    <property type="match status" value="1"/>
</dbReference>
<comment type="subcellular location">
    <subcellularLocation>
        <location evidence="1">Cytoplasmic vesicle</location>
        <location evidence="1">COPII-coated vesicle membrane</location>
        <topology evidence="1">Peripheral membrane protein</topology>
        <orientation evidence="1">Cytoplasmic side</orientation>
    </subcellularLocation>
    <subcellularLocation>
        <location evidence="2">Endoplasmic reticulum membrane</location>
        <topology evidence="2">Peripheral membrane protein</topology>
        <orientation evidence="2">Cytoplasmic side</orientation>
    </subcellularLocation>
</comment>
<feature type="domain" description="Gelsolin-like" evidence="8">
    <location>
        <begin position="716"/>
        <end position="779"/>
    </location>
</feature>
<dbReference type="Gene3D" id="2.60.40.1670">
    <property type="entry name" value="beta-sandwich domain of Sec23/24"/>
    <property type="match status" value="1"/>
</dbReference>
<comment type="similarity">
    <text evidence="3">Belongs to the SEC23/SEC24 family. SEC24 subfamily.</text>
</comment>
<dbReference type="GO" id="GO:0090110">
    <property type="term" value="P:COPII-coated vesicle cargo loading"/>
    <property type="evidence" value="ECO:0007669"/>
    <property type="project" value="TreeGrafter"/>
</dbReference>
<dbReference type="PANTHER" id="PTHR13803">
    <property type="entry name" value="SEC24-RELATED PROTEIN"/>
    <property type="match status" value="1"/>
</dbReference>
<proteinExistence type="inferred from homology"/>
<dbReference type="InterPro" id="IPR006895">
    <property type="entry name" value="Znf_Sec23_Sec24"/>
</dbReference>
<evidence type="ECO:0000256" key="7">
    <source>
        <dbReference type="SAM" id="MobiDB-lite"/>
    </source>
</evidence>
<dbReference type="InterPro" id="IPR036180">
    <property type="entry name" value="Gelsolin-like_dom_sf"/>
</dbReference>
<evidence type="ECO:0000259" key="11">
    <source>
        <dbReference type="Pfam" id="PF04815"/>
    </source>
</evidence>
<dbReference type="EMBL" id="HBUF01556303">
    <property type="protein sequence ID" value="CAG6760424.1"/>
    <property type="molecule type" value="Transcribed_RNA"/>
</dbReference>
<dbReference type="GO" id="GO:0006886">
    <property type="term" value="P:intracellular protein transport"/>
    <property type="evidence" value="ECO:0007669"/>
    <property type="project" value="InterPro"/>
</dbReference>
<evidence type="ECO:0000259" key="9">
    <source>
        <dbReference type="Pfam" id="PF04810"/>
    </source>
</evidence>
<dbReference type="GO" id="GO:0005789">
    <property type="term" value="C:endoplasmic reticulum membrane"/>
    <property type="evidence" value="ECO:0007669"/>
    <property type="project" value="UniProtKB-SubCell"/>
</dbReference>
<dbReference type="FunFam" id="3.40.50.410:FF:000020">
    <property type="entry name" value="protein transport protein Sec24D isoform X1"/>
    <property type="match status" value="1"/>
</dbReference>
<dbReference type="AlphaFoldDB" id="A0A8D9ENZ4"/>
<dbReference type="InterPro" id="IPR050550">
    <property type="entry name" value="SEC23_SEC24_subfamily"/>
</dbReference>
<dbReference type="InterPro" id="IPR012990">
    <property type="entry name" value="Beta-sandwich_Sec23_24"/>
</dbReference>
<dbReference type="SUPFAM" id="SSF82919">
    <property type="entry name" value="Zn-finger domain of Sec23/24"/>
    <property type="match status" value="1"/>
</dbReference>
<dbReference type="Pfam" id="PF04811">
    <property type="entry name" value="Sec23_trunk"/>
    <property type="match status" value="1"/>
</dbReference>
<dbReference type="EMBL" id="HBUF01556302">
    <property type="protein sequence ID" value="CAG6760422.1"/>
    <property type="molecule type" value="Transcribed_RNA"/>
</dbReference>
<keyword evidence="4" id="KW-0813">Transport</keyword>
<dbReference type="InterPro" id="IPR006896">
    <property type="entry name" value="Sec23/24_trunk_dom"/>
</dbReference>
<evidence type="ECO:0000256" key="3">
    <source>
        <dbReference type="ARBA" id="ARBA00008334"/>
    </source>
</evidence>
<dbReference type="Pfam" id="PF04815">
    <property type="entry name" value="Sec23_helical"/>
    <property type="match status" value="1"/>
</dbReference>
<evidence type="ECO:0000259" key="12">
    <source>
        <dbReference type="Pfam" id="PF08033"/>
    </source>
</evidence>
<dbReference type="SUPFAM" id="SSF82754">
    <property type="entry name" value="C-terminal, gelsolin-like domain of Sec23/24"/>
    <property type="match status" value="1"/>
</dbReference>
<evidence type="ECO:0000313" key="13">
    <source>
        <dbReference type="EMBL" id="CAG6760422.1"/>
    </source>
</evidence>
<reference evidence="13" key="1">
    <citation type="submission" date="2021-05" db="EMBL/GenBank/DDBJ databases">
        <authorList>
            <person name="Alioto T."/>
            <person name="Alioto T."/>
            <person name="Gomez Garrido J."/>
        </authorList>
    </citation>
    <scope>NUCLEOTIDE SEQUENCE</scope>
</reference>
<dbReference type="InterPro" id="IPR036465">
    <property type="entry name" value="vWFA_dom_sf"/>
</dbReference>
<organism evidence="13">
    <name type="scientific">Cacopsylla melanoneura</name>
    <dbReference type="NCBI Taxonomy" id="428564"/>
    <lineage>
        <taxon>Eukaryota</taxon>
        <taxon>Metazoa</taxon>
        <taxon>Ecdysozoa</taxon>
        <taxon>Arthropoda</taxon>
        <taxon>Hexapoda</taxon>
        <taxon>Insecta</taxon>
        <taxon>Pterygota</taxon>
        <taxon>Neoptera</taxon>
        <taxon>Paraneoptera</taxon>
        <taxon>Hemiptera</taxon>
        <taxon>Sternorrhyncha</taxon>
        <taxon>Psylloidea</taxon>
        <taxon>Psyllidae</taxon>
        <taxon>Psyllinae</taxon>
        <taxon>Cacopsylla</taxon>
    </lineage>
</organism>
<dbReference type="Pfam" id="PF08033">
    <property type="entry name" value="Sec23_BS"/>
    <property type="match status" value="1"/>
</dbReference>
<evidence type="ECO:0000259" key="8">
    <source>
        <dbReference type="Pfam" id="PF00626"/>
    </source>
</evidence>
<dbReference type="SUPFAM" id="SSF53300">
    <property type="entry name" value="vWA-like"/>
    <property type="match status" value="1"/>
</dbReference>
<dbReference type="InterPro" id="IPR036174">
    <property type="entry name" value="Znf_Sec23_Sec24_sf"/>
</dbReference>
<dbReference type="InterPro" id="IPR029006">
    <property type="entry name" value="ADF-H/Gelsolin-like_dom_sf"/>
</dbReference>
<dbReference type="Gene3D" id="2.30.30.380">
    <property type="entry name" value="Zn-finger domain of Sec23/24"/>
    <property type="match status" value="1"/>
</dbReference>
<evidence type="ECO:0000256" key="6">
    <source>
        <dbReference type="ARBA" id="ARBA00023329"/>
    </source>
</evidence>
<dbReference type="SUPFAM" id="SSF81811">
    <property type="entry name" value="Helical domain of Sec23/24"/>
    <property type="match status" value="1"/>
</dbReference>
<dbReference type="InterPro" id="IPR036175">
    <property type="entry name" value="Sec23/24_helical_dom_sf"/>
</dbReference>
<feature type="domain" description="Sec23/Sec24 trunk" evidence="10">
    <location>
        <begin position="257"/>
        <end position="495"/>
    </location>
</feature>
<keyword evidence="6" id="KW-0968">Cytoplasmic vesicle</keyword>
<dbReference type="PANTHER" id="PTHR13803:SF4">
    <property type="entry name" value="SECRETORY 24CD, ISOFORM C"/>
    <property type="match status" value="1"/>
</dbReference>
<dbReference type="Gene3D" id="1.20.120.730">
    <property type="entry name" value="Sec23/Sec24 helical domain"/>
    <property type="match status" value="1"/>
</dbReference>
<name>A0A8D9ENZ4_9HEMI</name>
<dbReference type="GO" id="GO:0070971">
    <property type="term" value="C:endoplasmic reticulum exit site"/>
    <property type="evidence" value="ECO:0007669"/>
    <property type="project" value="TreeGrafter"/>
</dbReference>
<accession>A0A8D9ENZ4</accession>
<dbReference type="Pfam" id="PF04810">
    <property type="entry name" value="zf-Sec23_Sec24"/>
    <property type="match status" value="1"/>
</dbReference>